<keyword evidence="2" id="KW-1185">Reference proteome</keyword>
<feature type="non-terminal residue" evidence="1">
    <location>
        <position position="1"/>
    </location>
</feature>
<feature type="non-terminal residue" evidence="1">
    <location>
        <position position="40"/>
    </location>
</feature>
<comment type="caution">
    <text evidence="1">The sequence shown here is derived from an EMBL/GenBank/DDBJ whole genome shotgun (WGS) entry which is preliminary data.</text>
</comment>
<evidence type="ECO:0000313" key="1">
    <source>
        <dbReference type="EMBL" id="CAG8845882.1"/>
    </source>
</evidence>
<protein>
    <submittedName>
        <fullName evidence="1">7936_t:CDS:1</fullName>
    </submittedName>
</protein>
<sequence>PKSKSYSSSDSEEANNEILAQAIKLFKTIALVTMTPRSMK</sequence>
<dbReference type="Proteomes" id="UP000789920">
    <property type="component" value="Unassembled WGS sequence"/>
</dbReference>
<reference evidence="1" key="1">
    <citation type="submission" date="2021-06" db="EMBL/GenBank/DDBJ databases">
        <authorList>
            <person name="Kallberg Y."/>
            <person name="Tangrot J."/>
            <person name="Rosling A."/>
        </authorList>
    </citation>
    <scope>NUCLEOTIDE SEQUENCE</scope>
    <source>
        <strain evidence="1">MA461A</strain>
    </source>
</reference>
<name>A0ACA9SQ85_9GLOM</name>
<evidence type="ECO:0000313" key="2">
    <source>
        <dbReference type="Proteomes" id="UP000789920"/>
    </source>
</evidence>
<gene>
    <name evidence="1" type="ORF">RPERSI_LOCUS33864</name>
</gene>
<dbReference type="EMBL" id="CAJVQC010148752">
    <property type="protein sequence ID" value="CAG8845882.1"/>
    <property type="molecule type" value="Genomic_DNA"/>
</dbReference>
<accession>A0ACA9SQ85</accession>
<organism evidence="1 2">
    <name type="scientific">Racocetra persica</name>
    <dbReference type="NCBI Taxonomy" id="160502"/>
    <lineage>
        <taxon>Eukaryota</taxon>
        <taxon>Fungi</taxon>
        <taxon>Fungi incertae sedis</taxon>
        <taxon>Mucoromycota</taxon>
        <taxon>Glomeromycotina</taxon>
        <taxon>Glomeromycetes</taxon>
        <taxon>Diversisporales</taxon>
        <taxon>Gigasporaceae</taxon>
        <taxon>Racocetra</taxon>
    </lineage>
</organism>
<proteinExistence type="predicted"/>